<name>A0A7G9B2K4_9FIRM</name>
<organism evidence="2 3">
    <name type="scientific">Oscillibacter hominis</name>
    <dbReference type="NCBI Taxonomy" id="2763056"/>
    <lineage>
        <taxon>Bacteria</taxon>
        <taxon>Bacillati</taxon>
        <taxon>Bacillota</taxon>
        <taxon>Clostridia</taxon>
        <taxon>Eubacteriales</taxon>
        <taxon>Oscillospiraceae</taxon>
        <taxon>Oscillibacter</taxon>
    </lineage>
</organism>
<evidence type="ECO:0000313" key="3">
    <source>
        <dbReference type="Proteomes" id="UP000515960"/>
    </source>
</evidence>
<keyword evidence="3" id="KW-1185">Reference proteome</keyword>
<dbReference type="SUPFAM" id="SSF47598">
    <property type="entry name" value="Ribbon-helix-helix"/>
    <property type="match status" value="1"/>
</dbReference>
<dbReference type="GO" id="GO:0006355">
    <property type="term" value="P:regulation of DNA-templated transcription"/>
    <property type="evidence" value="ECO:0007669"/>
    <property type="project" value="InterPro"/>
</dbReference>
<dbReference type="RefSeq" id="WP_187332376.1">
    <property type="nucleotide sequence ID" value="NZ_CP060490.1"/>
</dbReference>
<sequence length="64" mass="7284">MAEVIKITKKNDRKGDDGYKIVSVRMKDETIAQLDELSTKTNRSRNELINLLLQAAIPIVKIED</sequence>
<dbReference type="KEGG" id="ohi:H8790_09940"/>
<dbReference type="InterPro" id="IPR002145">
    <property type="entry name" value="CopG"/>
</dbReference>
<dbReference type="EMBL" id="CP060490">
    <property type="protein sequence ID" value="QNL43785.1"/>
    <property type="molecule type" value="Genomic_DNA"/>
</dbReference>
<reference evidence="2 3" key="1">
    <citation type="submission" date="2020-08" db="EMBL/GenBank/DDBJ databases">
        <authorList>
            <person name="Liu C."/>
            <person name="Sun Q."/>
        </authorList>
    </citation>
    <scope>NUCLEOTIDE SEQUENCE [LARGE SCALE GENOMIC DNA]</scope>
    <source>
        <strain evidence="2 3">NSJ-62</strain>
    </source>
</reference>
<protein>
    <submittedName>
        <fullName evidence="2">Ribbon-helix-helix protein, CopG family</fullName>
    </submittedName>
</protein>
<dbReference type="InterPro" id="IPR010985">
    <property type="entry name" value="Ribbon_hlx_hlx"/>
</dbReference>
<dbReference type="Proteomes" id="UP000515960">
    <property type="component" value="Chromosome"/>
</dbReference>
<proteinExistence type="predicted"/>
<accession>A0A7G9B2K4</accession>
<dbReference type="AlphaFoldDB" id="A0A7G9B2K4"/>
<dbReference type="Pfam" id="PF01402">
    <property type="entry name" value="RHH_1"/>
    <property type="match status" value="1"/>
</dbReference>
<evidence type="ECO:0000313" key="2">
    <source>
        <dbReference type="EMBL" id="QNL43785.1"/>
    </source>
</evidence>
<evidence type="ECO:0000259" key="1">
    <source>
        <dbReference type="Pfam" id="PF01402"/>
    </source>
</evidence>
<gene>
    <name evidence="2" type="ORF">H8790_09940</name>
</gene>
<feature type="domain" description="Ribbon-helix-helix protein CopG" evidence="1">
    <location>
        <begin position="20"/>
        <end position="49"/>
    </location>
</feature>